<dbReference type="Pfam" id="PF13195">
    <property type="entry name" value="DUF4011"/>
    <property type="match status" value="1"/>
</dbReference>
<dbReference type="GO" id="GO:0004386">
    <property type="term" value="F:helicase activity"/>
    <property type="evidence" value="ECO:0007669"/>
    <property type="project" value="InterPro"/>
</dbReference>
<feature type="compositionally biased region" description="Polar residues" evidence="1">
    <location>
        <begin position="13"/>
        <end position="23"/>
    </location>
</feature>
<feature type="compositionally biased region" description="Basic and acidic residues" evidence="1">
    <location>
        <begin position="1"/>
        <end position="12"/>
    </location>
</feature>
<evidence type="ECO:0000313" key="3">
    <source>
        <dbReference type="EMBL" id="SMF94309.1"/>
    </source>
</evidence>
<dbReference type="STRING" id="1760988.SAMN02949497_1619"/>
<dbReference type="InterPro" id="IPR027417">
    <property type="entry name" value="P-loop_NTPase"/>
</dbReference>
<dbReference type="EMBL" id="FXAM01000001">
    <property type="protein sequence ID" value="SMF94309.1"/>
    <property type="molecule type" value="Genomic_DNA"/>
</dbReference>
<dbReference type="PANTHER" id="PTHR10887">
    <property type="entry name" value="DNA2/NAM7 HELICASE FAMILY"/>
    <property type="match status" value="1"/>
</dbReference>
<organism evidence="3 4">
    <name type="scientific">Methylomagnum ishizawai</name>
    <dbReference type="NCBI Taxonomy" id="1760988"/>
    <lineage>
        <taxon>Bacteria</taxon>
        <taxon>Pseudomonadati</taxon>
        <taxon>Pseudomonadota</taxon>
        <taxon>Gammaproteobacteria</taxon>
        <taxon>Methylococcales</taxon>
        <taxon>Methylococcaceae</taxon>
        <taxon>Methylomagnum</taxon>
    </lineage>
</organism>
<sequence>MDSFEPQDRSIHSSENPEPSTSELFSGKLTLAEALQKVRAKLLDLSSRNRLLNYRHPRGKSIQFIDAPNLDLVYVKLIDGKGIRLLPVPEPLPEEYENKRPDPKIHAATLGIKVDVEFPPECCADTTHQHTPKLQTPFYPDGLDKLCRKLSSEARTVIEETGTNMLYLIPGFLEFYESESSEKPMLAPLLAVPVSFEKQGVDPQTRTWKYDLRFTGEDFHENKTLKEKLGQDHCFQLPEFQEDDLPSTYFARIQESLRTKKRWRVRYQLTLGFLSFSKLAIWDDLDPDKYPGLLSNELLRAIFSGSDSGKGGHTSEDYEIDRHPQGNMLLIYDADSSQHSAIIDVMDGKDMVINGPPGTGKSQTITNIIAAALHAGKKVLFVSEKMAALEVVRQRLDLANLGHFCLELHSHKTNKKKLLEDLQERIDMRFAPPAQFHDRLATLARYKQVLNGHAEIMASHSGSQLGLTTHDIFWRTERLRHNIEAYVPIVNSLFIDEAVGCNYDRIRSLHDRLGALGKCHQAIVHYDARYPWWGFTPQGLKPGDAQAIENLILEAESLATELHGALNELQERTRYPHEPGLADIPILLTSIETLAGPPAQLDGRLLERLTSSDGVVLKERLEVLEELVEQVSMANGLLMEAGGTLPTGYSPGEALLEDLPDAIAATLLPQARSLTLGQFDAKVVVTRQTAERFTPLAGRDGFKFVRFPPDFSEALETRMDAVSPIMAHSLPRSRLMAGAALLSTEAGRRRAALSRIRVVADRRGFALDDTPPGLAALGERNLIPGLLPEAVVDDAVLQRSEQFAKWLFPDIPLEEIHRRSTELRALHGRLSKLIGRAEEIAGELDLSFDTRKSLAHMAVIASIAESAPLELMDYRRPSFARHGAIDLLNDAERLHSNERSKRQSLEQDFYLEDLPEADLLKQHLRLFREGDSWTHMFSSRWRRAKKQFRSLCKDKKRKRKADEYASGLDGLLGWISIRIAFENHGAFSEAFGPLFKGVDTDFTKIKLLQAWYFQSSSTLLQHSELAQSIDLSTIDSLRLSRLTQLAPEIQDLKTGFEECTRTVGLLLGSIAEKFEAQFAKSSLQEYAAKVQELAVGLGVVASFLDGLVTAKVTPRQAFELLTAKRELSGLQEDFALLGAGFPELKSEAEAVLPGFSRISCQGWNDYLDTLESLVQSIHGLCDFSEPYVDDGIAMGDLRDFVAHKEALTQELDRLTPRPTTLATDWPGYLAESTSRLESLESLARSLTGAGSQDSTLADIAAALGKMRDAHRIARAIQQDLTASRLISDLFSGALPPTQPLADTLAWAKAVRNNPAINGTPLGRSLLSPRAAEEYPWILSMLRKADGCLDSTRRTLSGLGAFGQFDWHHWNGLERSPEPAHLASELLERVSRAARAADALTPWHHYHLERAKCLDLGLAPFVDLLERESLTSSTVADAFEFVCYRSIGRAIYREFPELEGFSGIQHDQGRAQYVALDKEIIGLTGKCFAHEIDRAKTVPYGMNGTSVSQKSEKCLLDHELNKQRKHLPIRQLIKRAGRAIQAYKPCFMMGPMSVAQYLEQGAVGFDLVVMDEASQLRPEEALGAIARGTQIVVVGDPKQLPPTNFFDRLTDSGDDDEEEVPAVLSGSESILDICQQLFTPVRTLRWHYRSQHESLISFSNHHFYQGKLVIFPSPHGTNPRLGVRYRY</sequence>
<dbReference type="InterPro" id="IPR025103">
    <property type="entry name" value="DUF4011"/>
</dbReference>
<evidence type="ECO:0000313" key="4">
    <source>
        <dbReference type="Proteomes" id="UP000192923"/>
    </source>
</evidence>
<evidence type="ECO:0000259" key="2">
    <source>
        <dbReference type="Pfam" id="PF13086"/>
    </source>
</evidence>
<proteinExistence type="predicted"/>
<feature type="domain" description="DNA2/NAM7 helicase helicase" evidence="2">
    <location>
        <begin position="1556"/>
        <end position="1602"/>
    </location>
</feature>
<dbReference type="RefSeq" id="WP_085211565.1">
    <property type="nucleotide sequence ID" value="NZ_FXAM01000001.1"/>
</dbReference>
<gene>
    <name evidence="3" type="ORF">SAMN02949497_1619</name>
</gene>
<dbReference type="InterPro" id="IPR045055">
    <property type="entry name" value="DNA2/NAM7-like"/>
</dbReference>
<reference evidence="3 4" key="1">
    <citation type="submission" date="2016-12" db="EMBL/GenBank/DDBJ databases">
        <authorList>
            <person name="Song W.-J."/>
            <person name="Kurnit D.M."/>
        </authorList>
    </citation>
    <scope>NUCLEOTIDE SEQUENCE [LARGE SCALE GENOMIC DNA]</scope>
    <source>
        <strain evidence="3 4">175</strain>
    </source>
</reference>
<keyword evidence="4" id="KW-1185">Reference proteome</keyword>
<dbReference type="Proteomes" id="UP000192923">
    <property type="component" value="Unassembled WGS sequence"/>
</dbReference>
<dbReference type="OrthoDB" id="9757917at2"/>
<name>A0A1Y6CUH5_9GAMM</name>
<dbReference type="Pfam" id="PF13086">
    <property type="entry name" value="AAA_11"/>
    <property type="match status" value="1"/>
</dbReference>
<dbReference type="InterPro" id="IPR041677">
    <property type="entry name" value="DNA2/NAM7_AAA_11"/>
</dbReference>
<protein>
    <submittedName>
        <fullName evidence="3">AAA domain-containing protein</fullName>
    </submittedName>
</protein>
<feature type="region of interest" description="Disordered" evidence="1">
    <location>
        <begin position="1"/>
        <end position="23"/>
    </location>
</feature>
<dbReference type="Gene3D" id="3.40.50.300">
    <property type="entry name" value="P-loop containing nucleotide triphosphate hydrolases"/>
    <property type="match status" value="2"/>
</dbReference>
<dbReference type="SUPFAM" id="SSF52540">
    <property type="entry name" value="P-loop containing nucleoside triphosphate hydrolases"/>
    <property type="match status" value="3"/>
</dbReference>
<evidence type="ECO:0000256" key="1">
    <source>
        <dbReference type="SAM" id="MobiDB-lite"/>
    </source>
</evidence>
<accession>A0A1Y6CUH5</accession>